<gene>
    <name evidence="5" type="ORF">Plec18167_007223</name>
</gene>
<reference evidence="5 6" key="1">
    <citation type="journal article" date="2024" name="IMA Fungus">
        <title>IMA Genome - F19 : A genome assembly and annotation guide to empower mycologists, including annotated draft genome sequences of Ceratocystis pirilliformis, Diaporthe australafricana, Fusarium ophioides, Paecilomyces lecythidis, and Sporothrix stenoceras.</title>
        <authorList>
            <person name="Aylward J."/>
            <person name="Wilson A.M."/>
            <person name="Visagie C.M."/>
            <person name="Spraker J."/>
            <person name="Barnes I."/>
            <person name="Buitendag C."/>
            <person name="Ceriani C."/>
            <person name="Del Mar Angel L."/>
            <person name="du Plessis D."/>
            <person name="Fuchs T."/>
            <person name="Gasser K."/>
            <person name="Kramer D."/>
            <person name="Li W."/>
            <person name="Munsamy K."/>
            <person name="Piso A."/>
            <person name="Price J.L."/>
            <person name="Sonnekus B."/>
            <person name="Thomas C."/>
            <person name="van der Nest A."/>
            <person name="van Dijk A."/>
            <person name="van Heerden A."/>
            <person name="van Vuuren N."/>
            <person name="Yilmaz N."/>
            <person name="Duong T.A."/>
            <person name="van der Merwe N.A."/>
            <person name="Wingfield M.J."/>
            <person name="Wingfield B.D."/>
        </authorList>
    </citation>
    <scope>NUCLEOTIDE SEQUENCE [LARGE SCALE GENOMIC DNA]</scope>
    <source>
        <strain evidence="5 6">CMW 18167</strain>
    </source>
</reference>
<keyword evidence="2" id="KW-0274">FAD</keyword>
<evidence type="ECO:0000256" key="3">
    <source>
        <dbReference type="ARBA" id="ARBA00023002"/>
    </source>
</evidence>
<dbReference type="InterPro" id="IPR050641">
    <property type="entry name" value="RIFMO-like"/>
</dbReference>
<keyword evidence="3" id="KW-0560">Oxidoreductase</keyword>
<feature type="non-terminal residue" evidence="5">
    <location>
        <position position="1"/>
    </location>
</feature>
<protein>
    <recommendedName>
        <fullName evidence="4">FAD-binding domain-containing protein</fullName>
    </recommendedName>
</protein>
<comment type="caution">
    <text evidence="5">The sequence shown here is derived from an EMBL/GenBank/DDBJ whole genome shotgun (WGS) entry which is preliminary data.</text>
</comment>
<evidence type="ECO:0000313" key="5">
    <source>
        <dbReference type="EMBL" id="KAL1870918.1"/>
    </source>
</evidence>
<dbReference type="SUPFAM" id="SSF51905">
    <property type="entry name" value="FAD/NAD(P)-binding domain"/>
    <property type="match status" value="1"/>
</dbReference>
<dbReference type="Pfam" id="PF21274">
    <property type="entry name" value="Rng_hyd_C"/>
    <property type="match status" value="1"/>
</dbReference>
<dbReference type="Gene3D" id="3.30.9.10">
    <property type="entry name" value="D-Amino Acid Oxidase, subunit A, domain 2"/>
    <property type="match status" value="1"/>
</dbReference>
<accession>A0ABR3X4R4</accession>
<dbReference type="EMBL" id="JAVDPF010000029">
    <property type="protein sequence ID" value="KAL1870918.1"/>
    <property type="molecule type" value="Genomic_DNA"/>
</dbReference>
<evidence type="ECO:0000313" key="6">
    <source>
        <dbReference type="Proteomes" id="UP001583193"/>
    </source>
</evidence>
<dbReference type="Proteomes" id="UP001583193">
    <property type="component" value="Unassembled WGS sequence"/>
</dbReference>
<dbReference type="PANTHER" id="PTHR43004:SF8">
    <property type="entry name" value="FAD-BINDING DOMAIN-CONTAINING PROTEIN-RELATED"/>
    <property type="match status" value="1"/>
</dbReference>
<dbReference type="InterPro" id="IPR036188">
    <property type="entry name" value="FAD/NAD-bd_sf"/>
</dbReference>
<dbReference type="PRINTS" id="PR00420">
    <property type="entry name" value="RNGMNOXGNASE"/>
</dbReference>
<keyword evidence="1" id="KW-0285">Flavoprotein</keyword>
<name>A0ABR3X4R4_9EURO</name>
<dbReference type="PANTHER" id="PTHR43004">
    <property type="entry name" value="TRK SYSTEM POTASSIUM UPTAKE PROTEIN"/>
    <property type="match status" value="1"/>
</dbReference>
<evidence type="ECO:0000256" key="2">
    <source>
        <dbReference type="ARBA" id="ARBA00022827"/>
    </source>
</evidence>
<keyword evidence="6" id="KW-1185">Reference proteome</keyword>
<evidence type="ECO:0000256" key="1">
    <source>
        <dbReference type="ARBA" id="ARBA00022630"/>
    </source>
</evidence>
<feature type="domain" description="FAD-binding" evidence="4">
    <location>
        <begin position="4"/>
        <end position="350"/>
    </location>
</feature>
<dbReference type="Pfam" id="PF01494">
    <property type="entry name" value="FAD_binding_3"/>
    <property type="match status" value="1"/>
</dbReference>
<organism evidence="5 6">
    <name type="scientific">Paecilomyces lecythidis</name>
    <dbReference type="NCBI Taxonomy" id="3004212"/>
    <lineage>
        <taxon>Eukaryota</taxon>
        <taxon>Fungi</taxon>
        <taxon>Dikarya</taxon>
        <taxon>Ascomycota</taxon>
        <taxon>Pezizomycotina</taxon>
        <taxon>Eurotiomycetes</taxon>
        <taxon>Eurotiomycetidae</taxon>
        <taxon>Eurotiales</taxon>
        <taxon>Thermoascaceae</taxon>
        <taxon>Paecilomyces</taxon>
    </lineage>
</organism>
<dbReference type="InterPro" id="IPR002938">
    <property type="entry name" value="FAD-bd"/>
</dbReference>
<dbReference type="Gene3D" id="3.50.50.60">
    <property type="entry name" value="FAD/NAD(P)-binding domain"/>
    <property type="match status" value="1"/>
</dbReference>
<dbReference type="Gene3D" id="3.40.30.120">
    <property type="match status" value="1"/>
</dbReference>
<proteinExistence type="predicted"/>
<sequence length="570" mass="63580">LKGLVISRASGTADTPRAHTFNPFAFECLRDIGIEDIALQQATRGPVFQSMRWSRSLIGEEYGKVRAWGEDPSSMGNTAAVSPCEYAELTQSQLEPLLVRYISHHNFNVRFSTEIIGIERVRGEKDTIFFICTVHDHISDSQFKIRTRFLFGADGARSHVAHSLGFSFISKPSGKKACNVLFRADLGHLMCDERRFGINWVLNPERTTFFGLVAQLRVVRPWKEWILVAFGQDDSNPFDGMTPQNPELIDCIREVIGDHSINIEILRLDPWTVRESIAEEYSVADANAFLLGDAAHRHPPAFGLGSNTCVQDTYNLAWKVAYVSRGFAGPKLLSSYTKERQPVGDMLVREANNGIRAHVDVWGAVGMFAPSPEEGAKQLSKLSEPTVEGANYRERLHTALDQIGQELRSLGAAYNQWYISTAVYLDDEADSRPLLRGNPITDIQISTYPGSRVPHAWVDVPTRGKMISTQDLAGKGAFCLFFGVGGHGWKTAAKKISSTTGIPINVYGIGFGLDYIDVYRDWYSKRGVEDGGCVLVRPDRFVAWRSSRLVPDCESKLMHVLNTILCRDEL</sequence>
<evidence type="ECO:0000259" key="4">
    <source>
        <dbReference type="Pfam" id="PF01494"/>
    </source>
</evidence>